<reference evidence="2" key="1">
    <citation type="submission" date="2016-05" db="EMBL/GenBank/DDBJ databases">
        <authorList>
            <person name="Naeem Raeece"/>
        </authorList>
    </citation>
    <scope>NUCLEOTIDE SEQUENCE [LARGE SCALE GENOMIC DNA]</scope>
</reference>
<keyword evidence="2" id="KW-1185">Reference proteome</keyword>
<evidence type="ECO:0000313" key="2">
    <source>
        <dbReference type="Proteomes" id="UP000078555"/>
    </source>
</evidence>
<gene>
    <name evidence="1" type="ORF">POVWA1_029210</name>
</gene>
<sequence>MAPPQVRPSPSTHKHTHTQANSTVCSLQCPFHISLTTPLSPLAQIYYYLRNPLSEKNTFNNCLSMALEELIQEINRKKDLDEFDEMKKNTLLNIKEKTTKKYFTSMRKMEKILSEFLNENKKKSFDQFLKVLFRQHSLGVP</sequence>
<evidence type="ECO:0000313" key="1">
    <source>
        <dbReference type="EMBL" id="SBT35779.1"/>
    </source>
</evidence>
<name>A0A1A8YWE9_PLAOA</name>
<dbReference type="AlphaFoldDB" id="A0A1A8YWE9"/>
<protein>
    <submittedName>
        <fullName evidence="1">Uncharacterized protein</fullName>
    </submittedName>
</protein>
<dbReference type="Proteomes" id="UP000078555">
    <property type="component" value="Unassembled WGS sequence"/>
</dbReference>
<dbReference type="EMBL" id="FLRD01000085">
    <property type="protein sequence ID" value="SBT35779.1"/>
    <property type="molecule type" value="Genomic_DNA"/>
</dbReference>
<organism evidence="1 2">
    <name type="scientific">Plasmodium ovale wallikeri</name>
    <dbReference type="NCBI Taxonomy" id="864142"/>
    <lineage>
        <taxon>Eukaryota</taxon>
        <taxon>Sar</taxon>
        <taxon>Alveolata</taxon>
        <taxon>Apicomplexa</taxon>
        <taxon>Aconoidasida</taxon>
        <taxon>Haemosporida</taxon>
        <taxon>Plasmodiidae</taxon>
        <taxon>Plasmodium</taxon>
        <taxon>Plasmodium (Plasmodium)</taxon>
    </lineage>
</organism>
<accession>A0A1A8YWE9</accession>
<proteinExistence type="predicted"/>